<evidence type="ECO:0008006" key="3">
    <source>
        <dbReference type="Google" id="ProtNLM"/>
    </source>
</evidence>
<organism evidence="1 2">
    <name type="scientific">Brassica cretica</name>
    <name type="common">Mustard</name>
    <dbReference type="NCBI Taxonomy" id="69181"/>
    <lineage>
        <taxon>Eukaryota</taxon>
        <taxon>Viridiplantae</taxon>
        <taxon>Streptophyta</taxon>
        <taxon>Embryophyta</taxon>
        <taxon>Tracheophyta</taxon>
        <taxon>Spermatophyta</taxon>
        <taxon>Magnoliopsida</taxon>
        <taxon>eudicotyledons</taxon>
        <taxon>Gunneridae</taxon>
        <taxon>Pentapetalae</taxon>
        <taxon>rosids</taxon>
        <taxon>malvids</taxon>
        <taxon>Brassicales</taxon>
        <taxon>Brassicaceae</taxon>
        <taxon>Brassiceae</taxon>
        <taxon>Brassica</taxon>
    </lineage>
</organism>
<protein>
    <recommendedName>
        <fullName evidence="3">RNase H type-1 domain-containing protein</fullName>
    </recommendedName>
</protein>
<name>A0A8S9RGY0_BRACR</name>
<accession>A0A8S9RGY0</accession>
<reference evidence="1" key="1">
    <citation type="submission" date="2019-12" db="EMBL/GenBank/DDBJ databases">
        <title>Genome sequencing and annotation of Brassica cretica.</title>
        <authorList>
            <person name="Studholme D.J."/>
            <person name="Sarris P."/>
        </authorList>
    </citation>
    <scope>NUCLEOTIDE SEQUENCE</scope>
    <source>
        <strain evidence="1">PFS-109/04</strain>
        <tissue evidence="1">Leaf</tissue>
    </source>
</reference>
<evidence type="ECO:0000313" key="1">
    <source>
        <dbReference type="EMBL" id="KAF3572009.1"/>
    </source>
</evidence>
<gene>
    <name evidence="1" type="ORF">F2Q69_00062943</name>
</gene>
<evidence type="ECO:0000313" key="2">
    <source>
        <dbReference type="Proteomes" id="UP000712600"/>
    </source>
</evidence>
<dbReference type="EMBL" id="QGKX02000095">
    <property type="protein sequence ID" value="KAF3572009.1"/>
    <property type="molecule type" value="Genomic_DNA"/>
</dbReference>
<sequence>MRNILYEEQKDKSIRFETECSDLVDMTENLIDWPTFTAEIEAFQRLHEDFDDVSLSHILRSRNGRTDALAKNARPRSYLFSHIDQTRTDGDALKRIGSSVLHLI</sequence>
<proteinExistence type="predicted"/>
<dbReference type="AlphaFoldDB" id="A0A8S9RGY0"/>
<comment type="caution">
    <text evidence="1">The sequence shown here is derived from an EMBL/GenBank/DDBJ whole genome shotgun (WGS) entry which is preliminary data.</text>
</comment>
<dbReference type="Proteomes" id="UP000712600">
    <property type="component" value="Unassembled WGS sequence"/>
</dbReference>